<reference evidence="1" key="1">
    <citation type="submission" date="2014-11" db="EMBL/GenBank/DDBJ databases">
        <authorList>
            <person name="Amaro Gonzalez C."/>
        </authorList>
    </citation>
    <scope>NUCLEOTIDE SEQUENCE</scope>
</reference>
<accession>A0A0E9W3A9</accession>
<name>A0A0E9W3A9_ANGAN</name>
<protein>
    <submittedName>
        <fullName evidence="1">Uncharacterized protein</fullName>
    </submittedName>
</protein>
<dbReference type="EMBL" id="GBXM01023806">
    <property type="protein sequence ID" value="JAH84771.1"/>
    <property type="molecule type" value="Transcribed_RNA"/>
</dbReference>
<organism evidence="1">
    <name type="scientific">Anguilla anguilla</name>
    <name type="common">European freshwater eel</name>
    <name type="synonym">Muraena anguilla</name>
    <dbReference type="NCBI Taxonomy" id="7936"/>
    <lineage>
        <taxon>Eukaryota</taxon>
        <taxon>Metazoa</taxon>
        <taxon>Chordata</taxon>
        <taxon>Craniata</taxon>
        <taxon>Vertebrata</taxon>
        <taxon>Euteleostomi</taxon>
        <taxon>Actinopterygii</taxon>
        <taxon>Neopterygii</taxon>
        <taxon>Teleostei</taxon>
        <taxon>Anguilliformes</taxon>
        <taxon>Anguillidae</taxon>
        <taxon>Anguilla</taxon>
    </lineage>
</organism>
<reference evidence="1" key="2">
    <citation type="journal article" date="2015" name="Fish Shellfish Immunol.">
        <title>Early steps in the European eel (Anguilla anguilla)-Vibrio vulnificus interaction in the gills: Role of the RtxA13 toxin.</title>
        <authorList>
            <person name="Callol A."/>
            <person name="Pajuelo D."/>
            <person name="Ebbesson L."/>
            <person name="Teles M."/>
            <person name="MacKenzie S."/>
            <person name="Amaro C."/>
        </authorList>
    </citation>
    <scope>NUCLEOTIDE SEQUENCE</scope>
</reference>
<evidence type="ECO:0000313" key="1">
    <source>
        <dbReference type="EMBL" id="JAH84771.1"/>
    </source>
</evidence>
<dbReference type="AlphaFoldDB" id="A0A0E9W3A9"/>
<proteinExistence type="predicted"/>
<sequence>MFTGLQRLGVEARITDLLECGDQRL</sequence>